<evidence type="ECO:0000313" key="2">
    <source>
        <dbReference type="Proteomes" id="UP000808388"/>
    </source>
</evidence>
<dbReference type="Pfam" id="PF13651">
    <property type="entry name" value="EcoRI_methylase"/>
    <property type="match status" value="1"/>
</dbReference>
<dbReference type="EMBL" id="JACQCQ010000009">
    <property type="protein sequence ID" value="MBI3627685.1"/>
    <property type="molecule type" value="Genomic_DNA"/>
</dbReference>
<proteinExistence type="predicted"/>
<accession>A0A9D6QVP0</accession>
<dbReference type="AlphaFoldDB" id="A0A9D6QVP0"/>
<keyword evidence="1" id="KW-0489">Methyltransferase</keyword>
<dbReference type="Proteomes" id="UP000808388">
    <property type="component" value="Unassembled WGS sequence"/>
</dbReference>
<evidence type="ECO:0000313" key="1">
    <source>
        <dbReference type="EMBL" id="MBI3627685.1"/>
    </source>
</evidence>
<name>A0A9D6QVP0_9BACT</name>
<dbReference type="InterPro" id="IPR018247">
    <property type="entry name" value="EF_Hand_1_Ca_BS"/>
</dbReference>
<dbReference type="GO" id="GO:0003676">
    <property type="term" value="F:nucleic acid binding"/>
    <property type="evidence" value="ECO:0007669"/>
    <property type="project" value="InterPro"/>
</dbReference>
<dbReference type="PROSITE" id="PS00092">
    <property type="entry name" value="N6_MTASE"/>
    <property type="match status" value="1"/>
</dbReference>
<sequence>MQTKSLNKSLHKASQAKNDEFYTQLGDIANELKHYRDQLRGKVILCNCDDPFESNFFKYFAANFNTLGLKKLIATSYQKSPIVGGQLSLLDIEGLKPEGKEPYVVEINEVPDMNSDGAISLDDVEHLLKHNKNIAMPLKGGGDFRSKECIGLLKKADIVITNPPFSLFREFIAQLVEHNKKFLIIGSKNAITYKDIFKLIKEDKLWLGYGFASGNAFFKIPTEKAREFAAGVYDSKTGLVKFRNVGWFTNLHVDKSEDPITPYLTYEQGRKKGLYPKYDNYDAIEVSKVAEIPSDYKGVMGVPITFLDKWVPESGIEIVKFRKGNDDKDLAFTRERERERVQPYFRILIRYRRADGSH</sequence>
<dbReference type="PROSITE" id="PS00018">
    <property type="entry name" value="EF_HAND_1"/>
    <property type="match status" value="1"/>
</dbReference>
<dbReference type="GO" id="GO:0032259">
    <property type="term" value="P:methylation"/>
    <property type="evidence" value="ECO:0007669"/>
    <property type="project" value="UniProtKB-KW"/>
</dbReference>
<comment type="caution">
    <text evidence="1">The sequence shown here is derived from an EMBL/GenBank/DDBJ whole genome shotgun (WGS) entry which is preliminary data.</text>
</comment>
<reference evidence="1" key="1">
    <citation type="submission" date="2020-07" db="EMBL/GenBank/DDBJ databases">
        <title>Huge and variable diversity of episymbiotic CPR bacteria and DPANN archaea in groundwater ecosystems.</title>
        <authorList>
            <person name="He C.Y."/>
            <person name="Keren R."/>
            <person name="Whittaker M."/>
            <person name="Farag I.F."/>
            <person name="Doudna J."/>
            <person name="Cate J.H.D."/>
            <person name="Banfield J.F."/>
        </authorList>
    </citation>
    <scope>NUCLEOTIDE SEQUENCE</scope>
    <source>
        <strain evidence="1">NC_groundwater_972_Pr1_S-0.2um_49_27</strain>
    </source>
</reference>
<organism evidence="1 2">
    <name type="scientific">Candidatus Sungiibacteriota bacterium</name>
    <dbReference type="NCBI Taxonomy" id="2750080"/>
    <lineage>
        <taxon>Bacteria</taxon>
        <taxon>Candidatus Sungiibacteriota</taxon>
    </lineage>
</organism>
<protein>
    <submittedName>
        <fullName evidence="1">Adenine-specific methyltransferase EcoRI family protein</fullName>
    </submittedName>
</protein>
<dbReference type="InterPro" id="IPR025247">
    <property type="entry name" value="EcoRI-like_methylase"/>
</dbReference>
<keyword evidence="1" id="KW-0808">Transferase</keyword>
<dbReference type="InterPro" id="IPR002052">
    <property type="entry name" value="DNA_methylase_N6_adenine_CS"/>
</dbReference>
<gene>
    <name evidence="1" type="ORF">HY220_03020</name>
</gene>
<dbReference type="GO" id="GO:0008168">
    <property type="term" value="F:methyltransferase activity"/>
    <property type="evidence" value="ECO:0007669"/>
    <property type="project" value="UniProtKB-KW"/>
</dbReference>